<comment type="caution">
    <text evidence="15">The sequence shown here is derived from an EMBL/GenBank/DDBJ whole genome shotgun (WGS) entry which is preliminary data.</text>
</comment>
<feature type="region of interest" description="Disordered" evidence="12">
    <location>
        <begin position="1"/>
        <end position="49"/>
    </location>
</feature>
<evidence type="ECO:0000256" key="2">
    <source>
        <dbReference type="ARBA" id="ARBA00022527"/>
    </source>
</evidence>
<evidence type="ECO:0000256" key="10">
    <source>
        <dbReference type="PIRSR" id="PIRSR630616-2"/>
    </source>
</evidence>
<organism evidence="15 16">
    <name type="scientific">Tachysurus vachellii</name>
    <name type="common">Darkbarbel catfish</name>
    <name type="synonym">Pelteobagrus vachellii</name>
    <dbReference type="NCBI Taxonomy" id="175792"/>
    <lineage>
        <taxon>Eukaryota</taxon>
        <taxon>Metazoa</taxon>
        <taxon>Chordata</taxon>
        <taxon>Craniata</taxon>
        <taxon>Vertebrata</taxon>
        <taxon>Euteleostomi</taxon>
        <taxon>Actinopterygii</taxon>
        <taxon>Neopterygii</taxon>
        <taxon>Teleostei</taxon>
        <taxon>Ostariophysi</taxon>
        <taxon>Siluriformes</taxon>
        <taxon>Bagridae</taxon>
        <taxon>Tachysurus</taxon>
    </lineage>
</organism>
<gene>
    <name evidence="15" type="ORF">Q7C36_010156</name>
</gene>
<feature type="compositionally biased region" description="Polar residues" evidence="12">
    <location>
        <begin position="368"/>
        <end position="380"/>
    </location>
</feature>
<evidence type="ECO:0000313" key="15">
    <source>
        <dbReference type="EMBL" id="KAK2845302.1"/>
    </source>
</evidence>
<feature type="region of interest" description="Disordered" evidence="12">
    <location>
        <begin position="307"/>
        <end position="336"/>
    </location>
</feature>
<evidence type="ECO:0000256" key="1">
    <source>
        <dbReference type="ARBA" id="ARBA00012513"/>
    </source>
</evidence>
<feature type="compositionally biased region" description="Basic and acidic residues" evidence="12">
    <location>
        <begin position="1079"/>
        <end position="1093"/>
    </location>
</feature>
<dbReference type="Gene3D" id="1.10.510.10">
    <property type="entry name" value="Transferase(Phosphotransferase) domain 1"/>
    <property type="match status" value="1"/>
</dbReference>
<feature type="compositionally biased region" description="Basic and acidic residues" evidence="12">
    <location>
        <begin position="234"/>
        <end position="248"/>
    </location>
</feature>
<feature type="compositionally biased region" description="Basic and acidic residues" evidence="12">
    <location>
        <begin position="403"/>
        <end position="417"/>
    </location>
</feature>
<feature type="non-terminal residue" evidence="15">
    <location>
        <position position="1"/>
    </location>
</feature>
<dbReference type="SUPFAM" id="SSF49879">
    <property type="entry name" value="SMAD/FHA domain"/>
    <property type="match status" value="1"/>
</dbReference>
<comment type="catalytic activity">
    <reaction evidence="8">
        <text>L-seryl-[protein] + ATP = O-phospho-L-seryl-[protein] + ADP + H(+)</text>
        <dbReference type="Rhea" id="RHEA:17989"/>
        <dbReference type="Rhea" id="RHEA-COMP:9863"/>
        <dbReference type="Rhea" id="RHEA-COMP:11604"/>
        <dbReference type="ChEBI" id="CHEBI:15378"/>
        <dbReference type="ChEBI" id="CHEBI:29999"/>
        <dbReference type="ChEBI" id="CHEBI:30616"/>
        <dbReference type="ChEBI" id="CHEBI:83421"/>
        <dbReference type="ChEBI" id="CHEBI:456216"/>
        <dbReference type="EC" id="2.7.11.1"/>
    </reaction>
</comment>
<dbReference type="InterPro" id="IPR008271">
    <property type="entry name" value="Ser/Thr_kinase_AS"/>
</dbReference>
<keyword evidence="4 10" id="KW-0547">Nucleotide-binding</keyword>
<dbReference type="GO" id="GO:0005524">
    <property type="term" value="F:ATP binding"/>
    <property type="evidence" value="ECO:0007669"/>
    <property type="project" value="UniProtKB-KW"/>
</dbReference>
<feature type="region of interest" description="Disordered" evidence="12">
    <location>
        <begin position="814"/>
        <end position="843"/>
    </location>
</feature>
<evidence type="ECO:0000256" key="8">
    <source>
        <dbReference type="ARBA" id="ARBA00048679"/>
    </source>
</evidence>
<feature type="region of interest" description="Disordered" evidence="12">
    <location>
        <begin position="351"/>
        <end position="419"/>
    </location>
</feature>
<dbReference type="FunFam" id="2.60.200.20:FF:000079">
    <property type="entry name" value="Checkpoint kinase 2"/>
    <property type="match status" value="1"/>
</dbReference>
<evidence type="ECO:0000256" key="4">
    <source>
        <dbReference type="ARBA" id="ARBA00022741"/>
    </source>
</evidence>
<feature type="region of interest" description="Disordered" evidence="12">
    <location>
        <begin position="689"/>
        <end position="757"/>
    </location>
</feature>
<feature type="binding site" evidence="10">
    <location>
        <begin position="1471"/>
        <end position="1472"/>
    </location>
    <ligand>
        <name>ATP</name>
        <dbReference type="ChEBI" id="CHEBI:30616"/>
    </ligand>
</feature>
<evidence type="ECO:0000256" key="12">
    <source>
        <dbReference type="SAM" id="MobiDB-lite"/>
    </source>
</evidence>
<feature type="compositionally biased region" description="Basic and acidic residues" evidence="12">
    <location>
        <begin position="572"/>
        <end position="586"/>
    </location>
</feature>
<keyword evidence="3" id="KW-0808">Transferase</keyword>
<dbReference type="GO" id="GO:0004674">
    <property type="term" value="F:protein serine/threonine kinase activity"/>
    <property type="evidence" value="ECO:0007669"/>
    <property type="project" value="UniProtKB-KW"/>
</dbReference>
<feature type="region of interest" description="Disordered" evidence="12">
    <location>
        <begin position="858"/>
        <end position="926"/>
    </location>
</feature>
<dbReference type="CDD" id="cd14084">
    <property type="entry name" value="STKc_Chk2"/>
    <property type="match status" value="1"/>
</dbReference>
<dbReference type="InterPro" id="IPR000719">
    <property type="entry name" value="Prot_kinase_dom"/>
</dbReference>
<dbReference type="PROSITE" id="PS50011">
    <property type="entry name" value="PROTEIN_KINASE_DOM"/>
    <property type="match status" value="1"/>
</dbReference>
<evidence type="ECO:0000256" key="9">
    <source>
        <dbReference type="PIRSR" id="PIRSR630616-1"/>
    </source>
</evidence>
<feature type="compositionally biased region" description="Pro residues" evidence="12">
    <location>
        <begin position="1"/>
        <end position="22"/>
    </location>
</feature>
<dbReference type="EC" id="2.7.11.1" evidence="1"/>
<protein>
    <recommendedName>
        <fullName evidence="1">non-specific serine/threonine protein kinase</fullName>
        <ecNumber evidence="1">2.7.11.1</ecNumber>
    </recommendedName>
</protein>
<dbReference type="SMART" id="SM00240">
    <property type="entry name" value="FHA"/>
    <property type="match status" value="1"/>
</dbReference>
<dbReference type="Gene3D" id="2.60.200.20">
    <property type="match status" value="1"/>
</dbReference>
<feature type="compositionally biased region" description="Polar residues" evidence="12">
    <location>
        <begin position="199"/>
        <end position="211"/>
    </location>
</feature>
<dbReference type="InterPro" id="IPR008984">
    <property type="entry name" value="SMAD_FHA_dom_sf"/>
</dbReference>
<evidence type="ECO:0000256" key="7">
    <source>
        <dbReference type="ARBA" id="ARBA00047899"/>
    </source>
</evidence>
<keyword evidence="6 10" id="KW-0067">ATP-binding</keyword>
<dbReference type="InterPro" id="IPR030616">
    <property type="entry name" value="Aur-like"/>
</dbReference>
<dbReference type="Pfam" id="PF00069">
    <property type="entry name" value="Pkinase"/>
    <property type="match status" value="1"/>
</dbReference>
<feature type="compositionally biased region" description="Basic and acidic residues" evidence="12">
    <location>
        <begin position="741"/>
        <end position="755"/>
    </location>
</feature>
<feature type="cross-link" description="Glycyl lysine isopeptide (Lys-Gly) (interchain with G-Cter in SUMO2)" evidence="11">
    <location>
        <position position="1469"/>
    </location>
</feature>
<proteinExistence type="predicted"/>
<keyword evidence="2" id="KW-0723">Serine/threonine-protein kinase</keyword>
<dbReference type="InterPro" id="IPR000253">
    <property type="entry name" value="FHA_dom"/>
</dbReference>
<name>A0AA88MUI7_TACVA</name>
<sequence>TPPISTIPNKLTPPPPPPPRSPRAPRKKQDSEQKNKKRNPAVAEADDVPDLFGISACPETQVSTTSRSIYKPKPSIDEAPLEIVVVHPENPNPHLNEGWDKCFNTAIVWAKRTLGMRLKDKSIHEAHALAEEKWQTTAFSTDSEEHRETVGSHNRSPPPPPTENTVAKNIMVVRAVVHRGTDAQPLTETSAPVPEKQTKIASTMTEPQNDWSPMRQEDSDSHPDVGQNSPASPKEQRTPRSCPNKDGEGDIVLIEDGDRCDMENFEGWDKCFNTAIVWAKRTLGMRLKDKSIHEAHALAEEKWQTTAFSTDSEEHRETVGSHNRSPPPPPTENTVAKNIMVVRAVVHRGTDAQPLTETSAPVPEKQTKIASTMTEPQNDWSPMRQEDSDSHPDVGQNSPASPKEQRTPRSCPNKDGEGDIVLIEDGDRCDMENFEGWDKCFNTAIVWAKRTLGMRLKDKSIHEAHALAEEKWQTTAFSTDSEEHRETVGSHNRSPPPPPTENTVAKNIMVVRAVVHRGTDAQPLTETSAPVPEKQTKIASTMTEPQNDWSPMRQEDSDSHPDVGQNSPASPKEQRTPRSCPNKDGEGDIVLIEDGDRCDMENFEGWDKCFNTAIVWAKRTLGMRLKDKSIHEAHALAEEKWQTTAFSTDSEEHRETVGSHNRSPPPPPTENTVAKNIMVVRAVVHRGTDAQPLTETSAPVPEKQTKIASTMTEPQNDWSPMRQEDSDSHPDVGQNSPASPKEQRTPRSCPNKDGEGDIVLIEDGDRCDMENFEGWDKCFNTAIVWAKRTLGMRLKDKSIHEAHALAEEKWQTTAFSTDSEEHRETVGSHNRSPPPPPTENTVAKNIMVVRAVVHRGTDAQPLTETSAPVPEKQTKIASTMTEPQNDWSPMRQEDSDSHPDVGQNSPASPKEQRTPRSCPNKDGEGDIVLIEDGDRCDMENFEGWDKCFNTAIVWAKRTLGMRLKDKSIHEAHALAEEKWQTTAFSTDSEEHRETVGSHNRSPPPPPTENTVAKNIMVVRAVVHRGTDAQPLTETSAPVPEKQTKIASTMTEPQNDWSPMRQEDSDSHPDVGQNSPASPKEQRTPRSCPNKDGEGDIVLIEDGDRCDMENFEVQRMSLSPDKITSLRTATQARLSVELSAPLGTQQRVNMSDEPGPSKQTHSQTHSQSQTQSQPSSSSSSGPASSSQSSSSGSGTLSSVDTVPITELSSIPEESEEPEPKYWGRIVPLIRGFNVLNCVENQYYFGRDSRNDYCFNDPIILTSQRYRTYSKRHFKIFRDESVVYLEDLSGNGTWVDDTEVGKGKRCPLSNNSVVSLADPKHKVFMFVDMTEDDQPNFPKEFREKYHVTRKIGSGVCGEVKLAIERETCKKVALKTINKNDFPSVGTAMRNAEREIEILKKIDHPCLIRTEDFYQTQDSYYIVLEYVEGGELFSRIKAQKRLKEKIAKLYFFQMLKAVQYLHENGIIHRDLKPENVLLTSHDDECLIKITDFNQSKILEESSLMKTLCGTPTFLAPEVFTADATGGYTHAVDCWSLGVLLFICLGGYPPFNSESSSMSVRDQIISGHYCFIRSQWDSVSAQAKDLVKKLLVVDPNKRLSISEALQHPWLNDEKMKMMAFSLMNPTQPDKPRRAVTSQPEEPQRRSKRKAEGEEETSASKRRA</sequence>
<feature type="region of interest" description="Disordered" evidence="12">
    <location>
        <begin position="645"/>
        <end position="674"/>
    </location>
</feature>
<dbReference type="Proteomes" id="UP001187315">
    <property type="component" value="Unassembled WGS sequence"/>
</dbReference>
<dbReference type="PANTHER" id="PTHR24350">
    <property type="entry name" value="SERINE/THREONINE-PROTEIN KINASE IAL-RELATED"/>
    <property type="match status" value="1"/>
</dbReference>
<dbReference type="Pfam" id="PF00498">
    <property type="entry name" value="FHA"/>
    <property type="match status" value="1"/>
</dbReference>
<feature type="active site" description="Proton acceptor" evidence="9">
    <location>
        <position position="1467"/>
    </location>
</feature>
<dbReference type="Gene3D" id="3.30.200.20">
    <property type="entry name" value="Phosphorylase Kinase, domain 1"/>
    <property type="match status" value="1"/>
</dbReference>
<dbReference type="EMBL" id="JAVHJS010000010">
    <property type="protein sequence ID" value="KAK2845302.1"/>
    <property type="molecule type" value="Genomic_DNA"/>
</dbReference>
<evidence type="ECO:0000256" key="3">
    <source>
        <dbReference type="ARBA" id="ARBA00022679"/>
    </source>
</evidence>
<dbReference type="SUPFAM" id="SSF56112">
    <property type="entry name" value="Protein kinase-like (PK-like)"/>
    <property type="match status" value="1"/>
</dbReference>
<dbReference type="FunFam" id="3.30.200.20:FF:000255">
    <property type="entry name" value="serine/threonine-protein kinase Chk2 isoform X1"/>
    <property type="match status" value="1"/>
</dbReference>
<evidence type="ECO:0000256" key="5">
    <source>
        <dbReference type="ARBA" id="ARBA00022777"/>
    </source>
</evidence>
<accession>A0AA88MUI7</accession>
<dbReference type="PROSITE" id="PS00108">
    <property type="entry name" value="PROTEIN_KINASE_ST"/>
    <property type="match status" value="1"/>
</dbReference>
<comment type="catalytic activity">
    <reaction evidence="7">
        <text>L-threonyl-[protein] + ATP = O-phospho-L-threonyl-[protein] + ADP + H(+)</text>
        <dbReference type="Rhea" id="RHEA:46608"/>
        <dbReference type="Rhea" id="RHEA-COMP:11060"/>
        <dbReference type="Rhea" id="RHEA-COMP:11605"/>
        <dbReference type="ChEBI" id="CHEBI:15378"/>
        <dbReference type="ChEBI" id="CHEBI:30013"/>
        <dbReference type="ChEBI" id="CHEBI:30616"/>
        <dbReference type="ChEBI" id="CHEBI:61977"/>
        <dbReference type="ChEBI" id="CHEBI:456216"/>
        <dbReference type="EC" id="2.7.11.1"/>
    </reaction>
</comment>
<reference evidence="15" key="1">
    <citation type="submission" date="2023-08" db="EMBL/GenBank/DDBJ databases">
        <title>Pelteobagrus vachellii genome.</title>
        <authorList>
            <person name="Liu H."/>
        </authorList>
    </citation>
    <scope>NUCLEOTIDE SEQUENCE</scope>
    <source>
        <strain evidence="15">PRFRI_2022a</strain>
        <tissue evidence="15">Muscle</tissue>
    </source>
</reference>
<dbReference type="FunFam" id="1.10.510.10:FF:000571">
    <property type="entry name" value="Maternal embryonic leucine zipper kinase"/>
    <property type="match status" value="1"/>
</dbReference>
<feature type="region of interest" description="Disordered" evidence="12">
    <location>
        <begin position="1619"/>
        <end position="1659"/>
    </location>
</feature>
<feature type="compositionally biased region" description="Polar residues" evidence="12">
    <location>
        <begin position="1044"/>
        <end position="1056"/>
    </location>
</feature>
<dbReference type="PROSITE" id="PS50006">
    <property type="entry name" value="FHA_DOMAIN"/>
    <property type="match status" value="1"/>
</dbReference>
<evidence type="ECO:0000313" key="16">
    <source>
        <dbReference type="Proteomes" id="UP001187315"/>
    </source>
</evidence>
<feature type="region of interest" description="Disordered" evidence="12">
    <location>
        <begin position="1027"/>
        <end position="1096"/>
    </location>
</feature>
<feature type="region of interest" description="Disordered" evidence="12">
    <location>
        <begin position="476"/>
        <end position="505"/>
    </location>
</feature>
<feature type="domain" description="FHA" evidence="13">
    <location>
        <begin position="1241"/>
        <end position="1298"/>
    </location>
</feature>
<evidence type="ECO:0000256" key="11">
    <source>
        <dbReference type="PIRSR" id="PIRSR630616-3"/>
    </source>
</evidence>
<feature type="region of interest" description="Disordered" evidence="12">
    <location>
        <begin position="983"/>
        <end position="1012"/>
    </location>
</feature>
<feature type="compositionally biased region" description="Polar residues" evidence="12">
    <location>
        <begin position="706"/>
        <end position="718"/>
    </location>
</feature>
<keyword evidence="16" id="KW-1185">Reference proteome</keyword>
<feature type="region of interest" description="Disordered" evidence="12">
    <location>
        <begin position="137"/>
        <end position="167"/>
    </location>
</feature>
<feature type="region of interest" description="Disordered" evidence="12">
    <location>
        <begin position="1137"/>
        <end position="1200"/>
    </location>
</feature>
<feature type="binding site" evidence="10">
    <location>
        <position position="1488"/>
    </location>
    <ligand>
        <name>ATP</name>
        <dbReference type="ChEBI" id="CHEBI:30616"/>
    </ligand>
</feature>
<dbReference type="CDD" id="cd22666">
    <property type="entry name" value="FHA_CHK2"/>
    <property type="match status" value="1"/>
</dbReference>
<evidence type="ECO:0000259" key="13">
    <source>
        <dbReference type="PROSITE" id="PS50006"/>
    </source>
</evidence>
<evidence type="ECO:0000256" key="6">
    <source>
        <dbReference type="ARBA" id="ARBA00022840"/>
    </source>
</evidence>
<feature type="region of interest" description="Disordered" evidence="12">
    <location>
        <begin position="520"/>
        <end position="588"/>
    </location>
</feature>
<dbReference type="InterPro" id="IPR011009">
    <property type="entry name" value="Kinase-like_dom_sf"/>
</dbReference>
<feature type="binding site" evidence="10">
    <location>
        <position position="1372"/>
    </location>
    <ligand>
        <name>ATP</name>
        <dbReference type="ChEBI" id="CHEBI:30616"/>
    </ligand>
</feature>
<evidence type="ECO:0000259" key="14">
    <source>
        <dbReference type="PROSITE" id="PS50011"/>
    </source>
</evidence>
<dbReference type="SMART" id="SM00220">
    <property type="entry name" value="S_TKc"/>
    <property type="match status" value="1"/>
</dbReference>
<feature type="compositionally biased region" description="Basic and acidic residues" evidence="12">
    <location>
        <begin position="910"/>
        <end position="924"/>
    </location>
</feature>
<feature type="compositionally biased region" description="Low complexity" evidence="12">
    <location>
        <begin position="1155"/>
        <end position="1197"/>
    </location>
</feature>
<feature type="compositionally biased region" description="Polar residues" evidence="12">
    <location>
        <begin position="537"/>
        <end position="549"/>
    </location>
</feature>
<feature type="region of interest" description="Disordered" evidence="12">
    <location>
        <begin position="182"/>
        <end position="250"/>
    </location>
</feature>
<feature type="compositionally biased region" description="Polar residues" evidence="12">
    <location>
        <begin position="875"/>
        <end position="887"/>
    </location>
</feature>
<keyword evidence="5" id="KW-0418">Kinase</keyword>
<feature type="domain" description="Protein kinase" evidence="14">
    <location>
        <begin position="1343"/>
        <end position="1606"/>
    </location>
</feature>